<reference evidence="3" key="1">
    <citation type="submission" date="2021-06" db="EMBL/GenBank/DDBJ databases">
        <authorList>
            <person name="Kallberg Y."/>
            <person name="Tangrot J."/>
            <person name="Rosling A."/>
        </authorList>
    </citation>
    <scope>NUCLEOTIDE SEQUENCE</scope>
    <source>
        <strain evidence="3">IA702</strain>
    </source>
</reference>
<proteinExistence type="predicted"/>
<feature type="compositionally biased region" description="Low complexity" evidence="1">
    <location>
        <begin position="92"/>
        <end position="113"/>
    </location>
</feature>
<keyword evidence="2" id="KW-0472">Membrane</keyword>
<keyword evidence="4" id="KW-1185">Reference proteome</keyword>
<dbReference type="EMBL" id="CAJVPJ010000106">
    <property type="protein sequence ID" value="CAG8478556.1"/>
    <property type="molecule type" value="Genomic_DNA"/>
</dbReference>
<evidence type="ECO:0000256" key="1">
    <source>
        <dbReference type="SAM" id="MobiDB-lite"/>
    </source>
</evidence>
<feature type="transmembrane region" description="Helical" evidence="2">
    <location>
        <begin position="217"/>
        <end position="237"/>
    </location>
</feature>
<feature type="region of interest" description="Disordered" evidence="1">
    <location>
        <begin position="1"/>
        <end position="121"/>
    </location>
</feature>
<feature type="transmembrane region" description="Helical" evidence="2">
    <location>
        <begin position="184"/>
        <end position="205"/>
    </location>
</feature>
<feature type="compositionally biased region" description="Pro residues" evidence="1">
    <location>
        <begin position="1"/>
        <end position="10"/>
    </location>
</feature>
<organism evidence="3 4">
    <name type="scientific">Paraglomus occultum</name>
    <dbReference type="NCBI Taxonomy" id="144539"/>
    <lineage>
        <taxon>Eukaryota</taxon>
        <taxon>Fungi</taxon>
        <taxon>Fungi incertae sedis</taxon>
        <taxon>Mucoromycota</taxon>
        <taxon>Glomeromycotina</taxon>
        <taxon>Glomeromycetes</taxon>
        <taxon>Paraglomerales</taxon>
        <taxon>Paraglomeraceae</taxon>
        <taxon>Paraglomus</taxon>
    </lineage>
</organism>
<evidence type="ECO:0000313" key="4">
    <source>
        <dbReference type="Proteomes" id="UP000789572"/>
    </source>
</evidence>
<name>A0A9N8W627_9GLOM</name>
<feature type="compositionally biased region" description="Low complexity" evidence="1">
    <location>
        <begin position="73"/>
        <end position="85"/>
    </location>
</feature>
<evidence type="ECO:0000313" key="3">
    <source>
        <dbReference type="EMBL" id="CAG8478556.1"/>
    </source>
</evidence>
<feature type="compositionally biased region" description="Low complexity" evidence="1">
    <location>
        <begin position="56"/>
        <end position="65"/>
    </location>
</feature>
<sequence>MANQQLPPPNSNNIVNHNPIRSPPPSYINSGYENSYDHTSNWLPPTSQYSPNYPTPQGSNYNQNPPNSPPKYPSQYSPYYNQNPSNLPPDDPSLYGPNYNPSPYNPNYGRNPPKLSHRYEPASHFPVGNNSIYYPETAYPAGNHSMMDAPMSTPGHVENRPSTPPAPPETVKVKWRLSRSDKKVIKTCIFSGIFFIAIGIAPLVFVPRGQKPVVDNTAISCIGFGVLLWVISVVVIYKSRQEAHAAARQSQ</sequence>
<keyword evidence="2" id="KW-1133">Transmembrane helix</keyword>
<dbReference type="AlphaFoldDB" id="A0A9N8W627"/>
<comment type="caution">
    <text evidence="3">The sequence shown here is derived from an EMBL/GenBank/DDBJ whole genome shotgun (WGS) entry which is preliminary data.</text>
</comment>
<evidence type="ECO:0000256" key="2">
    <source>
        <dbReference type="SAM" id="Phobius"/>
    </source>
</evidence>
<protein>
    <submittedName>
        <fullName evidence="3">6733_t:CDS:1</fullName>
    </submittedName>
</protein>
<dbReference type="Proteomes" id="UP000789572">
    <property type="component" value="Unassembled WGS sequence"/>
</dbReference>
<feature type="compositionally biased region" description="Polar residues" evidence="1">
    <location>
        <begin position="27"/>
        <end position="52"/>
    </location>
</feature>
<accession>A0A9N8W627</accession>
<keyword evidence="2" id="KW-0812">Transmembrane</keyword>
<gene>
    <name evidence="3" type="ORF">POCULU_LOCUS1417</name>
</gene>